<organism evidence="3 4">
    <name type="scientific">Curtobacterium salicis</name>
    <dbReference type="NCBI Taxonomy" id="1779862"/>
    <lineage>
        <taxon>Bacteria</taxon>
        <taxon>Bacillati</taxon>
        <taxon>Actinomycetota</taxon>
        <taxon>Actinomycetes</taxon>
        <taxon>Micrococcales</taxon>
        <taxon>Microbacteriaceae</taxon>
        <taxon>Curtobacterium</taxon>
    </lineage>
</organism>
<feature type="domain" description="SIS" evidence="2">
    <location>
        <begin position="58"/>
        <end position="212"/>
    </location>
</feature>
<reference evidence="3 4" key="1">
    <citation type="submission" date="2020-03" db="EMBL/GenBank/DDBJ databases">
        <title>Above-ground endophytic microbial communities from plants in different locations in the United States.</title>
        <authorList>
            <person name="Frank C."/>
        </authorList>
    </citation>
    <scope>NUCLEOTIDE SEQUENCE [LARGE SCALE GENOMIC DNA]</scope>
    <source>
        <strain evidence="3 4">WW7</strain>
    </source>
</reference>
<dbReference type="InterPro" id="IPR035461">
    <property type="entry name" value="GmhA/DiaA"/>
</dbReference>
<dbReference type="InterPro" id="IPR050099">
    <property type="entry name" value="SIS_GmhA/DiaA_subfam"/>
</dbReference>
<comment type="caution">
    <text evidence="3">The sequence shown here is derived from an EMBL/GenBank/DDBJ whole genome shotgun (WGS) entry which is preliminary data.</text>
</comment>
<keyword evidence="4" id="KW-1185">Reference proteome</keyword>
<accession>A0ABX0T4M3</accession>
<dbReference type="SUPFAM" id="SSF53697">
    <property type="entry name" value="SIS domain"/>
    <property type="match status" value="1"/>
</dbReference>
<gene>
    <name evidence="3" type="ORF">E9228_000467</name>
</gene>
<evidence type="ECO:0000259" key="2">
    <source>
        <dbReference type="PROSITE" id="PS51464"/>
    </source>
</evidence>
<dbReference type="PROSITE" id="PS51464">
    <property type="entry name" value="SIS"/>
    <property type="match status" value="1"/>
</dbReference>
<dbReference type="GO" id="GO:0016853">
    <property type="term" value="F:isomerase activity"/>
    <property type="evidence" value="ECO:0007669"/>
    <property type="project" value="UniProtKB-KW"/>
</dbReference>
<evidence type="ECO:0000313" key="4">
    <source>
        <dbReference type="Proteomes" id="UP001318300"/>
    </source>
</evidence>
<evidence type="ECO:0000256" key="1">
    <source>
        <dbReference type="SAM" id="MobiDB-lite"/>
    </source>
</evidence>
<dbReference type="RefSeq" id="WP_166778988.1">
    <property type="nucleotide sequence ID" value="NZ_JAAOYO010000001.1"/>
</dbReference>
<dbReference type="Pfam" id="PF13580">
    <property type="entry name" value="SIS_2"/>
    <property type="match status" value="1"/>
</dbReference>
<dbReference type="InterPro" id="IPR001347">
    <property type="entry name" value="SIS_dom"/>
</dbReference>
<dbReference type="EMBL" id="JAAOYO010000001">
    <property type="protein sequence ID" value="NII39848.1"/>
    <property type="molecule type" value="Genomic_DNA"/>
</dbReference>
<protein>
    <submittedName>
        <fullName evidence="3">Phosphoheptose isomerase</fullName>
    </submittedName>
</protein>
<keyword evidence="3" id="KW-0413">Isomerase</keyword>
<feature type="region of interest" description="Disordered" evidence="1">
    <location>
        <begin position="1"/>
        <end position="26"/>
    </location>
</feature>
<dbReference type="PANTHER" id="PTHR30390:SF6">
    <property type="entry name" value="DNAA INITIATOR-ASSOCIATING PROTEIN DIAA"/>
    <property type="match status" value="1"/>
</dbReference>
<dbReference type="Gene3D" id="3.40.50.10490">
    <property type="entry name" value="Glucose-6-phosphate isomerase like protein, domain 1"/>
    <property type="match status" value="1"/>
</dbReference>
<sequence length="216" mass="22008">MTIEQTGIGTTETPTSDGPTSDTSASTRTVLEHIAASVPVIASLVDHGDHIAAWADDIAARLVAGRRLLAAGNGGSAAEAQHLTSELTGRFDGDRPAYSAISLHAETSAVTAIGNDYGFEEVFARQVRAHARAGDVVVLLSTSGKSPNLLAAAAAARDAGARSIAMTGALPNPLAAAVDDVIAIDGPSANVQEAQLVLVHALCRAMEPALRRGGTR</sequence>
<proteinExistence type="predicted"/>
<evidence type="ECO:0000313" key="3">
    <source>
        <dbReference type="EMBL" id="NII39848.1"/>
    </source>
</evidence>
<dbReference type="PANTHER" id="PTHR30390">
    <property type="entry name" value="SEDOHEPTULOSE 7-PHOSPHATE ISOMERASE / DNAA INITIATOR-ASSOCIATING FACTOR FOR REPLICATION INITIATION"/>
    <property type="match status" value="1"/>
</dbReference>
<dbReference type="Proteomes" id="UP001318300">
    <property type="component" value="Unassembled WGS sequence"/>
</dbReference>
<dbReference type="CDD" id="cd05006">
    <property type="entry name" value="SIS_GmhA"/>
    <property type="match status" value="1"/>
</dbReference>
<name>A0ABX0T4M3_9MICO</name>
<dbReference type="InterPro" id="IPR046348">
    <property type="entry name" value="SIS_dom_sf"/>
</dbReference>